<comment type="caution">
    <text evidence="1">The sequence shown here is derived from an EMBL/GenBank/DDBJ whole genome shotgun (WGS) entry which is preliminary data.</text>
</comment>
<name>A0A0F9ALK0_9ZZZZ</name>
<accession>A0A0F9ALK0</accession>
<evidence type="ECO:0000313" key="1">
    <source>
        <dbReference type="EMBL" id="KKK99170.1"/>
    </source>
</evidence>
<sequence length="250" mass="27380">MAIANTHSQWINGAQVWYPHGNEQRWIDAFGENVVKYIEDFEVTPHTTKAADDPNNPSWVITHTSAGTGTSIVVAADLKGGWLSLSPASNDNDGINMQHANESFRVEPDSWMYFGCRYKHTEATQSDFLIGLCEQDISVLTNTSHGIYFKKVDGGTSLVCATVRDETTDKSLVADASFAADTVYIDEFIVKSTGSVEFWHNGSTVGKYTTPIPSTDLAVTIACLAGVANSSQDLFVDWIRCIQLLDARTT</sequence>
<organism evidence="1">
    <name type="scientific">marine sediment metagenome</name>
    <dbReference type="NCBI Taxonomy" id="412755"/>
    <lineage>
        <taxon>unclassified sequences</taxon>
        <taxon>metagenomes</taxon>
        <taxon>ecological metagenomes</taxon>
    </lineage>
</organism>
<proteinExistence type="predicted"/>
<dbReference type="AlphaFoldDB" id="A0A0F9ALK0"/>
<reference evidence="1" key="1">
    <citation type="journal article" date="2015" name="Nature">
        <title>Complex archaea that bridge the gap between prokaryotes and eukaryotes.</title>
        <authorList>
            <person name="Spang A."/>
            <person name="Saw J.H."/>
            <person name="Jorgensen S.L."/>
            <person name="Zaremba-Niedzwiedzka K."/>
            <person name="Martijn J."/>
            <person name="Lind A.E."/>
            <person name="van Eijk R."/>
            <person name="Schleper C."/>
            <person name="Guy L."/>
            <person name="Ettema T.J."/>
        </authorList>
    </citation>
    <scope>NUCLEOTIDE SEQUENCE</scope>
</reference>
<protein>
    <submittedName>
        <fullName evidence="1">Uncharacterized protein</fullName>
    </submittedName>
</protein>
<gene>
    <name evidence="1" type="ORF">LCGC14_2635440</name>
</gene>
<dbReference type="EMBL" id="LAZR01045313">
    <property type="protein sequence ID" value="KKK99170.1"/>
    <property type="molecule type" value="Genomic_DNA"/>
</dbReference>